<keyword evidence="3" id="KW-1185">Reference proteome</keyword>
<proteinExistence type="predicted"/>
<sequence>MPWGPARARVTVAVVVGSATLVVGGCAGSSPKPTASASATRSTSAPGTPQPGPNTPTPQTASPPGADAEQEPLPGARTVTGASSTVTGTVDEAALTAYATMADRAVAQVAKHWSPTWPRRVTIVAPADATAFRELVGRADDLSQVAAVTVGPVDPTTGLATRDRVVLNPDAFRSLTPSGRQFVITHESTHVAVRASIGGAAPLWLAEGFADHVGYAGSGRSRTELAAALLDEVDAARGPTRLPTQADFDPGQGEIAPTYLAAWLAVDLIHRRRGPAVLQRFYEASVVDGSPAAADAATDEAFVEVLGTTRAEFTRLWLSELARLASPP</sequence>
<evidence type="ECO:0008006" key="4">
    <source>
        <dbReference type="Google" id="ProtNLM"/>
    </source>
</evidence>
<protein>
    <recommendedName>
        <fullName evidence="4">Peptidase MA-like domain-containing protein</fullName>
    </recommendedName>
</protein>
<dbReference type="STRING" id="1385519.N801_09400"/>
<dbReference type="Proteomes" id="UP000030013">
    <property type="component" value="Unassembled WGS sequence"/>
</dbReference>
<accession>A0A0A0JWM5</accession>
<dbReference type="EMBL" id="AVPL01000024">
    <property type="protein sequence ID" value="KGN41074.1"/>
    <property type="molecule type" value="Genomic_DNA"/>
</dbReference>
<dbReference type="AlphaFoldDB" id="A0A0A0JWM5"/>
<organism evidence="2 3">
    <name type="scientific">Knoellia aerolata DSM 18566</name>
    <dbReference type="NCBI Taxonomy" id="1385519"/>
    <lineage>
        <taxon>Bacteria</taxon>
        <taxon>Bacillati</taxon>
        <taxon>Actinomycetota</taxon>
        <taxon>Actinomycetes</taxon>
        <taxon>Micrococcales</taxon>
        <taxon>Intrasporangiaceae</taxon>
        <taxon>Knoellia</taxon>
    </lineage>
</organism>
<evidence type="ECO:0000313" key="2">
    <source>
        <dbReference type="EMBL" id="KGN41074.1"/>
    </source>
</evidence>
<feature type="compositionally biased region" description="Low complexity" evidence="1">
    <location>
        <begin position="23"/>
        <end position="47"/>
    </location>
</feature>
<comment type="caution">
    <text evidence="2">The sequence shown here is derived from an EMBL/GenBank/DDBJ whole genome shotgun (WGS) entry which is preliminary data.</text>
</comment>
<feature type="region of interest" description="Disordered" evidence="1">
    <location>
        <begin position="23"/>
        <end position="85"/>
    </location>
</feature>
<gene>
    <name evidence="2" type="ORF">N801_09400</name>
</gene>
<name>A0A0A0JWM5_9MICO</name>
<reference evidence="2 3" key="1">
    <citation type="submission" date="2013-08" db="EMBL/GenBank/DDBJ databases">
        <title>The genome sequence of Knoellia aerolata.</title>
        <authorList>
            <person name="Zhu W."/>
            <person name="Wang G."/>
        </authorList>
    </citation>
    <scope>NUCLEOTIDE SEQUENCE [LARGE SCALE GENOMIC DNA]</scope>
    <source>
        <strain evidence="2 3">DSM 18566</strain>
    </source>
</reference>
<evidence type="ECO:0000313" key="3">
    <source>
        <dbReference type="Proteomes" id="UP000030013"/>
    </source>
</evidence>
<dbReference type="eggNOG" id="COG3975">
    <property type="taxonomic scope" value="Bacteria"/>
</dbReference>
<evidence type="ECO:0000256" key="1">
    <source>
        <dbReference type="SAM" id="MobiDB-lite"/>
    </source>
</evidence>
<dbReference type="PROSITE" id="PS51257">
    <property type="entry name" value="PROKAR_LIPOPROTEIN"/>
    <property type="match status" value="1"/>
</dbReference>